<keyword evidence="3" id="KW-1185">Reference proteome</keyword>
<sequence length="138" mass="14650">MGCSNTKQVETAESQKVENQSTEKLAETASNDVSPSGGATSGEVQDTSDGEKDVTVSPVDEVVDGQTPEPTANEAGNSPEDAGATTAETEITHWLTQERASPFNFLPTAGRVGVVIRISCNRGCHQSRLKNKDNQETR</sequence>
<dbReference type="Proteomes" id="UP001642483">
    <property type="component" value="Unassembled WGS sequence"/>
</dbReference>
<gene>
    <name evidence="2" type="ORF">CVLEPA_LOCUS29410</name>
</gene>
<accession>A0ABP0H014</accession>
<protein>
    <submittedName>
        <fullName evidence="2">Uncharacterized protein</fullName>
    </submittedName>
</protein>
<evidence type="ECO:0000313" key="2">
    <source>
        <dbReference type="EMBL" id="CAK8696239.1"/>
    </source>
</evidence>
<feature type="compositionally biased region" description="Polar residues" evidence="1">
    <location>
        <begin position="1"/>
        <end position="47"/>
    </location>
</feature>
<name>A0ABP0H014_CLALP</name>
<organism evidence="2 3">
    <name type="scientific">Clavelina lepadiformis</name>
    <name type="common">Light-bulb sea squirt</name>
    <name type="synonym">Ascidia lepadiformis</name>
    <dbReference type="NCBI Taxonomy" id="159417"/>
    <lineage>
        <taxon>Eukaryota</taxon>
        <taxon>Metazoa</taxon>
        <taxon>Chordata</taxon>
        <taxon>Tunicata</taxon>
        <taxon>Ascidiacea</taxon>
        <taxon>Aplousobranchia</taxon>
        <taxon>Clavelinidae</taxon>
        <taxon>Clavelina</taxon>
    </lineage>
</organism>
<dbReference type="EMBL" id="CAWYQH010000152">
    <property type="protein sequence ID" value="CAK8696239.1"/>
    <property type="molecule type" value="Genomic_DNA"/>
</dbReference>
<evidence type="ECO:0000256" key="1">
    <source>
        <dbReference type="SAM" id="MobiDB-lite"/>
    </source>
</evidence>
<evidence type="ECO:0000313" key="3">
    <source>
        <dbReference type="Proteomes" id="UP001642483"/>
    </source>
</evidence>
<comment type="caution">
    <text evidence="2">The sequence shown here is derived from an EMBL/GenBank/DDBJ whole genome shotgun (WGS) entry which is preliminary data.</text>
</comment>
<proteinExistence type="predicted"/>
<feature type="region of interest" description="Disordered" evidence="1">
    <location>
        <begin position="1"/>
        <end position="88"/>
    </location>
</feature>
<reference evidence="2 3" key="1">
    <citation type="submission" date="2024-02" db="EMBL/GenBank/DDBJ databases">
        <authorList>
            <person name="Daric V."/>
            <person name="Darras S."/>
        </authorList>
    </citation>
    <scope>NUCLEOTIDE SEQUENCE [LARGE SCALE GENOMIC DNA]</scope>
</reference>